<feature type="domain" description="Alpha/beta hydrolase fold-3" evidence="3">
    <location>
        <begin position="72"/>
        <end position="277"/>
    </location>
</feature>
<reference evidence="4" key="1">
    <citation type="submission" date="2020-05" db="EMBL/GenBank/DDBJ databases">
        <authorList>
            <person name="Chiriac C."/>
            <person name="Salcher M."/>
            <person name="Ghai R."/>
            <person name="Kavagutti S V."/>
        </authorList>
    </citation>
    <scope>NUCLEOTIDE SEQUENCE</scope>
</reference>
<gene>
    <name evidence="4" type="ORF">UFOPK2366_00727</name>
</gene>
<evidence type="ECO:0000259" key="3">
    <source>
        <dbReference type="Pfam" id="PF07859"/>
    </source>
</evidence>
<dbReference type="InterPro" id="IPR050300">
    <property type="entry name" value="GDXG_lipolytic_enzyme"/>
</dbReference>
<dbReference type="PANTHER" id="PTHR48081">
    <property type="entry name" value="AB HYDROLASE SUPERFAMILY PROTEIN C4A8.06C"/>
    <property type="match status" value="1"/>
</dbReference>
<dbReference type="Gene3D" id="3.40.50.1820">
    <property type="entry name" value="alpha/beta hydrolase"/>
    <property type="match status" value="1"/>
</dbReference>
<dbReference type="InterPro" id="IPR029058">
    <property type="entry name" value="AB_hydrolase_fold"/>
</dbReference>
<dbReference type="InterPro" id="IPR013094">
    <property type="entry name" value="AB_hydrolase_3"/>
</dbReference>
<evidence type="ECO:0000313" key="4">
    <source>
        <dbReference type="EMBL" id="CAB4690415.1"/>
    </source>
</evidence>
<name>A0A6J6P0N4_9ZZZZ</name>
<dbReference type="PROSITE" id="PS01173">
    <property type="entry name" value="LIPASE_GDXG_HIS"/>
    <property type="match status" value="1"/>
</dbReference>
<dbReference type="SUPFAM" id="SSF53474">
    <property type="entry name" value="alpha/beta-Hydrolases"/>
    <property type="match status" value="1"/>
</dbReference>
<protein>
    <submittedName>
        <fullName evidence="4">Unannotated protein</fullName>
    </submittedName>
</protein>
<dbReference type="PANTHER" id="PTHR48081:SF8">
    <property type="entry name" value="ALPHA_BETA HYDROLASE FOLD-3 DOMAIN-CONTAINING PROTEIN-RELATED"/>
    <property type="match status" value="1"/>
</dbReference>
<comment type="similarity">
    <text evidence="1">Belongs to the 'GDXG' lipolytic enzyme family.</text>
</comment>
<evidence type="ECO:0000256" key="2">
    <source>
        <dbReference type="ARBA" id="ARBA00022801"/>
    </source>
</evidence>
<keyword evidence="2" id="KW-0378">Hydrolase</keyword>
<dbReference type="FunFam" id="3.40.50.1820:FF:000089">
    <property type="entry name" value="Alpha/beta hydrolase"/>
    <property type="match status" value="1"/>
</dbReference>
<dbReference type="Pfam" id="PF07859">
    <property type="entry name" value="Abhydrolase_3"/>
    <property type="match status" value="1"/>
</dbReference>
<proteinExistence type="inferred from homology"/>
<dbReference type="GO" id="GO:0016787">
    <property type="term" value="F:hydrolase activity"/>
    <property type="evidence" value="ECO:0007669"/>
    <property type="project" value="UniProtKB-KW"/>
</dbReference>
<dbReference type="AlphaFoldDB" id="A0A6J6P0N4"/>
<evidence type="ECO:0000256" key="1">
    <source>
        <dbReference type="ARBA" id="ARBA00010515"/>
    </source>
</evidence>
<dbReference type="InterPro" id="IPR002168">
    <property type="entry name" value="Lipase_GDXG_HIS_AS"/>
</dbReference>
<organism evidence="4">
    <name type="scientific">freshwater metagenome</name>
    <dbReference type="NCBI Taxonomy" id="449393"/>
    <lineage>
        <taxon>unclassified sequences</taxon>
        <taxon>metagenomes</taxon>
        <taxon>ecological metagenomes</taxon>
    </lineage>
</organism>
<dbReference type="EMBL" id="CAEZXM010000113">
    <property type="protein sequence ID" value="CAB4690415.1"/>
    <property type="molecule type" value="Genomic_DNA"/>
</dbReference>
<accession>A0A6J6P0N4</accession>
<sequence length="303" mass="32167">MPLHPQAHVLIQALAQLGFPPLESGTPQQARDGRLARGVAPAEHVHEVRDLDAGGVPARLYRPSAASDLGLLVYFHGGGWVIGDLESHDNVCRSLANRSGHAVLSVDYRLAPEHPFPAALGDSIQATRWAHANAAELGCDANRIAVGGDSAGANLAAVVAQIAPIPLCHQMLIYPVTDCRRVSASYSENATGYFLTAAAMEWFVDHYLSGGQGSPEDPRVSPLLADDATLRATPPALVITAEFDPLRDEGEQYAARLSELGVTTTHVRFSGMIHGFFSMSEMIDDAHAAHAVAGQALKTAFSK</sequence>